<evidence type="ECO:0000256" key="1">
    <source>
        <dbReference type="ARBA" id="ARBA00004424"/>
    </source>
</evidence>
<evidence type="ECO:0000256" key="4">
    <source>
        <dbReference type="ARBA" id="ARBA00022692"/>
    </source>
</evidence>
<dbReference type="Proteomes" id="UP000887013">
    <property type="component" value="Unassembled WGS sequence"/>
</dbReference>
<keyword evidence="8" id="KW-0406">Ion transport</keyword>
<dbReference type="GO" id="GO:0005385">
    <property type="term" value="F:zinc ion transmembrane transporter activity"/>
    <property type="evidence" value="ECO:0007669"/>
    <property type="project" value="TreeGrafter"/>
</dbReference>
<feature type="transmembrane region" description="Helical" evidence="14">
    <location>
        <begin position="12"/>
        <end position="36"/>
    </location>
</feature>
<gene>
    <name evidence="15" type="primary">SLC39A3</name>
    <name evidence="15" type="ORF">NPIL_77371</name>
</gene>
<organism evidence="15 16">
    <name type="scientific">Nephila pilipes</name>
    <name type="common">Giant wood spider</name>
    <name type="synonym">Nephila maculata</name>
    <dbReference type="NCBI Taxonomy" id="299642"/>
    <lineage>
        <taxon>Eukaryota</taxon>
        <taxon>Metazoa</taxon>
        <taxon>Ecdysozoa</taxon>
        <taxon>Arthropoda</taxon>
        <taxon>Chelicerata</taxon>
        <taxon>Arachnida</taxon>
        <taxon>Araneae</taxon>
        <taxon>Araneomorphae</taxon>
        <taxon>Entelegynae</taxon>
        <taxon>Araneoidea</taxon>
        <taxon>Nephilidae</taxon>
        <taxon>Nephila</taxon>
    </lineage>
</organism>
<keyword evidence="2" id="KW-0813">Transport</keyword>
<evidence type="ECO:0000256" key="11">
    <source>
        <dbReference type="ARBA" id="ARBA00039395"/>
    </source>
</evidence>
<keyword evidence="3" id="KW-1003">Cell membrane</keyword>
<dbReference type="PANTHER" id="PTHR11040">
    <property type="entry name" value="ZINC/IRON TRANSPORTER"/>
    <property type="match status" value="1"/>
</dbReference>
<comment type="subcellular location">
    <subcellularLocation>
        <location evidence="1">Apical cell membrane</location>
        <topology evidence="1">Multi-pass membrane protein</topology>
    </subcellularLocation>
</comment>
<protein>
    <recommendedName>
        <fullName evidence="11">Zinc transporter ZIP3</fullName>
    </recommendedName>
    <alternativeName>
        <fullName evidence="13">Solute carrier family 39 member 3</fullName>
    </alternativeName>
    <alternativeName>
        <fullName evidence="12">Zrt- and Irt-like protein 3</fullName>
    </alternativeName>
</protein>
<keyword evidence="5" id="KW-0862">Zinc</keyword>
<evidence type="ECO:0000256" key="13">
    <source>
        <dbReference type="ARBA" id="ARBA00042778"/>
    </source>
</evidence>
<keyword evidence="6" id="KW-0864">Zinc transport</keyword>
<evidence type="ECO:0000313" key="15">
    <source>
        <dbReference type="EMBL" id="GFT29455.1"/>
    </source>
</evidence>
<keyword evidence="4 14" id="KW-0812">Transmembrane</keyword>
<evidence type="ECO:0000256" key="8">
    <source>
        <dbReference type="ARBA" id="ARBA00023065"/>
    </source>
</evidence>
<feature type="transmembrane region" description="Helical" evidence="14">
    <location>
        <begin position="313"/>
        <end position="337"/>
    </location>
</feature>
<dbReference type="InterPro" id="IPR003689">
    <property type="entry name" value="ZIP"/>
</dbReference>
<dbReference type="PANTHER" id="PTHR11040:SF221">
    <property type="entry name" value="ZINC TRANSPORTER ZIP3"/>
    <property type="match status" value="1"/>
</dbReference>
<dbReference type="EMBL" id="BMAW01061061">
    <property type="protein sequence ID" value="GFT29455.1"/>
    <property type="molecule type" value="Genomic_DNA"/>
</dbReference>
<evidence type="ECO:0000256" key="14">
    <source>
        <dbReference type="SAM" id="Phobius"/>
    </source>
</evidence>
<keyword evidence="9 14" id="KW-0472">Membrane</keyword>
<evidence type="ECO:0000256" key="2">
    <source>
        <dbReference type="ARBA" id="ARBA00022448"/>
    </source>
</evidence>
<feature type="transmembrane region" description="Helical" evidence="14">
    <location>
        <begin position="57"/>
        <end position="76"/>
    </location>
</feature>
<dbReference type="AlphaFoldDB" id="A0A8X6NSG4"/>
<name>A0A8X6NSG4_NEPPI</name>
<dbReference type="Pfam" id="PF02535">
    <property type="entry name" value="Zip"/>
    <property type="match status" value="1"/>
</dbReference>
<comment type="caution">
    <text evidence="15">The sequence shown here is derived from an EMBL/GenBank/DDBJ whole genome shotgun (WGS) entry which is preliminary data.</text>
</comment>
<sequence>MDSLSFLKLWRITFIICFFSTQFTCYFTPILISKYWESISSQVRTTDRETLGSRSISWFNCIAIGIFLGMCFLGLLPDVLNSFAIVFQKHNYKVDFPVAEYLIVLGIFITLLLEQTILAWKDEDSHLSVNEQNQSLPEEGMSDEPTYFPEDLCEPGFFHVNDVMKIYNFPFEQKSGEFRNNSWPHPNCKKDNSQSFENFSTVNSIDNISCHNLTKLQVYQGSRLSLFIFALASGLHSIFEGVFLGLQTDTNKAIHYFIGISVHECIIAIAFGINSARLGFSFRYYLKYAFIYSAIIPVGVLIGIAVGHAPGTAGQIAVLVIQAISAGIFFHVTFLDFIPYEFSNRKDRILKIIFLMLGFNIFLAIIHFMN</sequence>
<accession>A0A8X6NSG4</accession>
<evidence type="ECO:0000256" key="12">
    <source>
        <dbReference type="ARBA" id="ARBA00041702"/>
    </source>
</evidence>
<dbReference type="GO" id="GO:0016324">
    <property type="term" value="C:apical plasma membrane"/>
    <property type="evidence" value="ECO:0007669"/>
    <property type="project" value="UniProtKB-SubCell"/>
</dbReference>
<evidence type="ECO:0000313" key="16">
    <source>
        <dbReference type="Proteomes" id="UP000887013"/>
    </source>
</evidence>
<reference evidence="15" key="1">
    <citation type="submission" date="2020-08" db="EMBL/GenBank/DDBJ databases">
        <title>Multicomponent nature underlies the extraordinary mechanical properties of spider dragline silk.</title>
        <authorList>
            <person name="Kono N."/>
            <person name="Nakamura H."/>
            <person name="Mori M."/>
            <person name="Yoshida Y."/>
            <person name="Ohtoshi R."/>
            <person name="Malay A.D."/>
            <person name="Moran D.A.P."/>
            <person name="Tomita M."/>
            <person name="Numata K."/>
            <person name="Arakawa K."/>
        </authorList>
    </citation>
    <scope>NUCLEOTIDE SEQUENCE</scope>
</reference>
<feature type="transmembrane region" description="Helical" evidence="14">
    <location>
        <begin position="224"/>
        <end position="247"/>
    </location>
</feature>
<evidence type="ECO:0000256" key="5">
    <source>
        <dbReference type="ARBA" id="ARBA00022833"/>
    </source>
</evidence>
<dbReference type="OrthoDB" id="448280at2759"/>
<evidence type="ECO:0000256" key="6">
    <source>
        <dbReference type="ARBA" id="ARBA00022906"/>
    </source>
</evidence>
<keyword evidence="7 14" id="KW-1133">Transmembrane helix</keyword>
<comment type="catalytic activity">
    <reaction evidence="10">
        <text>Zn(2+)(in) = Zn(2+)(out)</text>
        <dbReference type="Rhea" id="RHEA:29351"/>
        <dbReference type="ChEBI" id="CHEBI:29105"/>
    </reaction>
    <physiologicalReaction direction="left-to-right" evidence="10">
        <dbReference type="Rhea" id="RHEA:29352"/>
    </physiologicalReaction>
</comment>
<feature type="transmembrane region" description="Helical" evidence="14">
    <location>
        <begin position="285"/>
        <end position="307"/>
    </location>
</feature>
<feature type="transmembrane region" description="Helical" evidence="14">
    <location>
        <begin position="253"/>
        <end position="273"/>
    </location>
</feature>
<feature type="transmembrane region" description="Helical" evidence="14">
    <location>
        <begin position="349"/>
        <end position="369"/>
    </location>
</feature>
<evidence type="ECO:0000256" key="10">
    <source>
        <dbReference type="ARBA" id="ARBA00036307"/>
    </source>
</evidence>
<feature type="transmembrane region" description="Helical" evidence="14">
    <location>
        <begin position="96"/>
        <end position="113"/>
    </location>
</feature>
<evidence type="ECO:0000256" key="7">
    <source>
        <dbReference type="ARBA" id="ARBA00022989"/>
    </source>
</evidence>
<evidence type="ECO:0000256" key="9">
    <source>
        <dbReference type="ARBA" id="ARBA00023136"/>
    </source>
</evidence>
<evidence type="ECO:0000256" key="3">
    <source>
        <dbReference type="ARBA" id="ARBA00022475"/>
    </source>
</evidence>
<keyword evidence="16" id="KW-1185">Reference proteome</keyword>
<proteinExistence type="predicted"/>